<dbReference type="OrthoDB" id="3231000at2759"/>
<keyword evidence="7" id="KW-1185">Reference proteome</keyword>
<feature type="non-terminal residue" evidence="6">
    <location>
        <position position="187"/>
    </location>
</feature>
<evidence type="ECO:0000256" key="2">
    <source>
        <dbReference type="ARBA" id="ARBA00022692"/>
    </source>
</evidence>
<reference evidence="6" key="1">
    <citation type="journal article" date="2020" name="Stud. Mycol.">
        <title>101 Dothideomycetes genomes: a test case for predicting lifestyles and emergence of pathogens.</title>
        <authorList>
            <person name="Haridas S."/>
            <person name="Albert R."/>
            <person name="Binder M."/>
            <person name="Bloem J."/>
            <person name="Labutti K."/>
            <person name="Salamov A."/>
            <person name="Andreopoulos B."/>
            <person name="Baker S."/>
            <person name="Barry K."/>
            <person name="Bills G."/>
            <person name="Bluhm B."/>
            <person name="Cannon C."/>
            <person name="Castanera R."/>
            <person name="Culley D."/>
            <person name="Daum C."/>
            <person name="Ezra D."/>
            <person name="Gonzalez J."/>
            <person name="Henrissat B."/>
            <person name="Kuo A."/>
            <person name="Liang C."/>
            <person name="Lipzen A."/>
            <person name="Lutzoni F."/>
            <person name="Magnuson J."/>
            <person name="Mondo S."/>
            <person name="Nolan M."/>
            <person name="Ohm R."/>
            <person name="Pangilinan J."/>
            <person name="Park H.-J."/>
            <person name="Ramirez L."/>
            <person name="Alfaro M."/>
            <person name="Sun H."/>
            <person name="Tritt A."/>
            <person name="Yoshinaga Y."/>
            <person name="Zwiers L.-H."/>
            <person name="Turgeon B."/>
            <person name="Goodwin S."/>
            <person name="Spatafora J."/>
            <person name="Crous P."/>
            <person name="Grigoriev I."/>
        </authorList>
    </citation>
    <scope>NUCLEOTIDE SEQUENCE</scope>
    <source>
        <strain evidence="6">CBS 109.77</strain>
    </source>
</reference>
<dbReference type="Proteomes" id="UP000799757">
    <property type="component" value="Unassembled WGS sequence"/>
</dbReference>
<dbReference type="InterPro" id="IPR002523">
    <property type="entry name" value="MgTranspt_CorA/ZnTranspt_ZntB"/>
</dbReference>
<protein>
    <recommendedName>
        <fullName evidence="8">Cora-domain-containing protein</fullName>
    </recommendedName>
</protein>
<name>A0A6A6XWT4_9PLEO</name>
<dbReference type="InterPro" id="IPR045863">
    <property type="entry name" value="CorA_TM1_TM2"/>
</dbReference>
<dbReference type="EMBL" id="MU001740">
    <property type="protein sequence ID" value="KAF2801006.1"/>
    <property type="molecule type" value="Genomic_DNA"/>
</dbReference>
<dbReference type="SUPFAM" id="SSF144083">
    <property type="entry name" value="Magnesium transport protein CorA, transmembrane region"/>
    <property type="match status" value="1"/>
</dbReference>
<evidence type="ECO:0000256" key="3">
    <source>
        <dbReference type="ARBA" id="ARBA00022989"/>
    </source>
</evidence>
<dbReference type="AlphaFoldDB" id="A0A6A6XWT4"/>
<keyword evidence="3 5" id="KW-1133">Transmembrane helix</keyword>
<evidence type="ECO:0000313" key="7">
    <source>
        <dbReference type="Proteomes" id="UP000799757"/>
    </source>
</evidence>
<feature type="transmembrane region" description="Helical" evidence="5">
    <location>
        <begin position="166"/>
        <end position="186"/>
    </location>
</feature>
<evidence type="ECO:0000256" key="1">
    <source>
        <dbReference type="ARBA" id="ARBA00004141"/>
    </source>
</evidence>
<accession>A0A6A6XWT4</accession>
<organism evidence="6 7">
    <name type="scientific">Melanomma pulvis-pyrius CBS 109.77</name>
    <dbReference type="NCBI Taxonomy" id="1314802"/>
    <lineage>
        <taxon>Eukaryota</taxon>
        <taxon>Fungi</taxon>
        <taxon>Dikarya</taxon>
        <taxon>Ascomycota</taxon>
        <taxon>Pezizomycotina</taxon>
        <taxon>Dothideomycetes</taxon>
        <taxon>Pleosporomycetidae</taxon>
        <taxon>Pleosporales</taxon>
        <taxon>Melanommataceae</taxon>
        <taxon>Melanomma</taxon>
    </lineage>
</organism>
<evidence type="ECO:0000256" key="4">
    <source>
        <dbReference type="ARBA" id="ARBA00023136"/>
    </source>
</evidence>
<keyword evidence="4 5" id="KW-0472">Membrane</keyword>
<evidence type="ECO:0008006" key="8">
    <source>
        <dbReference type="Google" id="ProtNLM"/>
    </source>
</evidence>
<dbReference type="Gene3D" id="1.20.58.340">
    <property type="entry name" value="Magnesium transport protein CorA, transmembrane region"/>
    <property type="match status" value="1"/>
</dbReference>
<comment type="subcellular location">
    <subcellularLocation>
        <location evidence="1">Membrane</location>
        <topology evidence="1">Multi-pass membrane protein</topology>
    </subcellularLocation>
</comment>
<dbReference type="GO" id="GO:0046873">
    <property type="term" value="F:metal ion transmembrane transporter activity"/>
    <property type="evidence" value="ECO:0007669"/>
    <property type="project" value="InterPro"/>
</dbReference>
<dbReference type="Pfam" id="PF01544">
    <property type="entry name" value="CorA"/>
    <property type="match status" value="1"/>
</dbReference>
<gene>
    <name evidence="6" type="ORF">K505DRAFT_205149</name>
</gene>
<dbReference type="GO" id="GO:0016020">
    <property type="term" value="C:membrane"/>
    <property type="evidence" value="ECO:0007669"/>
    <property type="project" value="UniProtKB-SubCell"/>
</dbReference>
<proteinExistence type="predicted"/>
<evidence type="ECO:0000256" key="5">
    <source>
        <dbReference type="SAM" id="Phobius"/>
    </source>
</evidence>
<sequence length="187" mass="21445">SAFSEQQFLNVIEEKIALEVNLASLQNQKPTLANLFYFRSILDRHLSHINYMLQMSVNKNEFLHHGRRSGVQESQSLKNAAQQSVVELLGFYQDLQAQAQMLREKFSLGMTVMSNNSMIAESRRAIDQAELVTKLTFSAFVYLPFTFASGFFGMNFKEFGTGKHSIYAFFALSLPVFIASMVFYYWD</sequence>
<feature type="non-terminal residue" evidence="6">
    <location>
        <position position="1"/>
    </location>
</feature>
<evidence type="ECO:0000313" key="6">
    <source>
        <dbReference type="EMBL" id="KAF2801006.1"/>
    </source>
</evidence>
<feature type="transmembrane region" description="Helical" evidence="5">
    <location>
        <begin position="135"/>
        <end position="154"/>
    </location>
</feature>
<keyword evidence="2 5" id="KW-0812">Transmembrane</keyword>